<dbReference type="EMBL" id="CAJJDM010000090">
    <property type="protein sequence ID" value="CAD8090948.1"/>
    <property type="molecule type" value="Genomic_DNA"/>
</dbReference>
<accession>A0A8S1NE72</accession>
<comment type="caution">
    <text evidence="2">The sequence shown here is derived from an EMBL/GenBank/DDBJ whole genome shotgun (WGS) entry which is preliminary data.</text>
</comment>
<dbReference type="OMA" id="IVNIDEH"/>
<evidence type="ECO:0000256" key="1">
    <source>
        <dbReference type="SAM" id="Coils"/>
    </source>
</evidence>
<evidence type="ECO:0000313" key="2">
    <source>
        <dbReference type="EMBL" id="CAD8090948.1"/>
    </source>
</evidence>
<organism evidence="2 3">
    <name type="scientific">Paramecium primaurelia</name>
    <dbReference type="NCBI Taxonomy" id="5886"/>
    <lineage>
        <taxon>Eukaryota</taxon>
        <taxon>Sar</taxon>
        <taxon>Alveolata</taxon>
        <taxon>Ciliophora</taxon>
        <taxon>Intramacronucleata</taxon>
        <taxon>Oligohymenophorea</taxon>
        <taxon>Peniculida</taxon>
        <taxon>Parameciidae</taxon>
        <taxon>Paramecium</taxon>
    </lineage>
</organism>
<reference evidence="2" key="1">
    <citation type="submission" date="2021-01" db="EMBL/GenBank/DDBJ databases">
        <authorList>
            <consortium name="Genoscope - CEA"/>
            <person name="William W."/>
        </authorList>
    </citation>
    <scope>NUCLEOTIDE SEQUENCE</scope>
</reference>
<feature type="coiled-coil region" evidence="1">
    <location>
        <begin position="61"/>
        <end position="99"/>
    </location>
</feature>
<gene>
    <name evidence="2" type="ORF">PPRIM_AZ9-3.1.T0870054</name>
</gene>
<sequence>MYYQPAQKVLLSNKFSSQPIIIQQNFQRKLNSNPFDTPRYQAENQTAKTQRQKFVNIDDHFSNLYCNLKEENQQLKEQLNQLELKVLAAQKKLELLKQQ</sequence>
<keyword evidence="3" id="KW-1185">Reference proteome</keyword>
<evidence type="ECO:0000313" key="3">
    <source>
        <dbReference type="Proteomes" id="UP000688137"/>
    </source>
</evidence>
<name>A0A8S1NE72_PARPR</name>
<dbReference type="AlphaFoldDB" id="A0A8S1NE72"/>
<dbReference type="Proteomes" id="UP000688137">
    <property type="component" value="Unassembled WGS sequence"/>
</dbReference>
<proteinExistence type="predicted"/>
<keyword evidence="1" id="KW-0175">Coiled coil</keyword>
<protein>
    <submittedName>
        <fullName evidence="2">Uncharacterized protein</fullName>
    </submittedName>
</protein>